<keyword evidence="1" id="KW-0749">Sporulation</keyword>
<evidence type="ECO:0008006" key="4">
    <source>
        <dbReference type="Google" id="ProtNLM"/>
    </source>
</evidence>
<proteinExistence type="predicted"/>
<reference evidence="2" key="1">
    <citation type="submission" date="2021-01" db="EMBL/GenBank/DDBJ databases">
        <authorList>
            <person name="Kaushik A."/>
        </authorList>
    </citation>
    <scope>NUCLEOTIDE SEQUENCE</scope>
    <source>
        <strain evidence="2">AG4-R118</strain>
    </source>
</reference>
<gene>
    <name evidence="2" type="ORF">RDB_LOCUS133343</name>
</gene>
<dbReference type="AlphaFoldDB" id="A0A8H3CKG0"/>
<dbReference type="GO" id="GO:0030435">
    <property type="term" value="P:sporulation resulting in formation of a cellular spore"/>
    <property type="evidence" value="ECO:0007669"/>
    <property type="project" value="UniProtKB-KW"/>
</dbReference>
<evidence type="ECO:0000256" key="1">
    <source>
        <dbReference type="ARBA" id="ARBA00022969"/>
    </source>
</evidence>
<dbReference type="InterPro" id="IPR035918">
    <property type="entry name" value="CytB_endotoxin-like_sf"/>
</dbReference>
<name>A0A8H3CKG0_9AGAM</name>
<dbReference type="Gene3D" id="3.40.198.10">
    <property type="entry name" value="Delta-endotoxin CytB-like"/>
    <property type="match status" value="1"/>
</dbReference>
<evidence type="ECO:0000313" key="3">
    <source>
        <dbReference type="Proteomes" id="UP000663888"/>
    </source>
</evidence>
<accession>A0A8H3CKG0</accession>
<sequence>MSDAPAFDQYGSLPGHLQNPAKQVMRFTGYFLDMESQEFRWTSYKEAIDNRPDVEMVIEQYDSNRVVSQEQTVEVMVNKIADCMMKIVSVVIDKEVLAGILLDAYTSLAQKEDSGCACYNKDGSDTAFTYRLLLVGVNQNIPDDFHAVVATIKMGADIQDKESWFGLDKSSSQNFSAEVNSMRLAVTKNFVAGPKPPM</sequence>
<dbReference type="EMBL" id="CAJMWX010001401">
    <property type="protein sequence ID" value="CAE6486971.1"/>
    <property type="molecule type" value="Genomic_DNA"/>
</dbReference>
<dbReference type="Pfam" id="PF01338">
    <property type="entry name" value="Bac_thur_toxin"/>
    <property type="match status" value="1"/>
</dbReference>
<dbReference type="GO" id="GO:0005576">
    <property type="term" value="C:extracellular region"/>
    <property type="evidence" value="ECO:0007669"/>
    <property type="project" value="InterPro"/>
</dbReference>
<evidence type="ECO:0000313" key="2">
    <source>
        <dbReference type="EMBL" id="CAE6486971.1"/>
    </source>
</evidence>
<dbReference type="InterPro" id="IPR001615">
    <property type="entry name" value="Endotoxin_CytB"/>
</dbReference>
<comment type="caution">
    <text evidence="2">The sequence shown here is derived from an EMBL/GenBank/DDBJ whole genome shotgun (WGS) entry which is preliminary data.</text>
</comment>
<dbReference type="Proteomes" id="UP000663888">
    <property type="component" value="Unassembled WGS sequence"/>
</dbReference>
<dbReference type="SUPFAM" id="SSF55676">
    <property type="entry name" value="CytB endotoxin-like"/>
    <property type="match status" value="1"/>
</dbReference>
<protein>
    <recommendedName>
        <fullName evidence="4">Delta-endotoxin CytB</fullName>
    </recommendedName>
</protein>
<organism evidence="2 3">
    <name type="scientific">Rhizoctonia solani</name>
    <dbReference type="NCBI Taxonomy" id="456999"/>
    <lineage>
        <taxon>Eukaryota</taxon>
        <taxon>Fungi</taxon>
        <taxon>Dikarya</taxon>
        <taxon>Basidiomycota</taxon>
        <taxon>Agaricomycotina</taxon>
        <taxon>Agaricomycetes</taxon>
        <taxon>Cantharellales</taxon>
        <taxon>Ceratobasidiaceae</taxon>
        <taxon>Rhizoctonia</taxon>
    </lineage>
</organism>